<evidence type="ECO:0000256" key="1">
    <source>
        <dbReference type="ARBA" id="ARBA00004651"/>
    </source>
</evidence>
<evidence type="ECO:0000313" key="9">
    <source>
        <dbReference type="EMBL" id="MBL6449544.1"/>
    </source>
</evidence>
<evidence type="ECO:0000256" key="6">
    <source>
        <dbReference type="SAM" id="Phobius"/>
    </source>
</evidence>
<feature type="transmembrane region" description="Helical" evidence="6">
    <location>
        <begin position="287"/>
        <end position="312"/>
    </location>
</feature>
<keyword evidence="5 6" id="KW-0472">Membrane</keyword>
<dbReference type="Pfam" id="PF02687">
    <property type="entry name" value="FtsX"/>
    <property type="match status" value="2"/>
</dbReference>
<feature type="domain" description="ABC3 transporter permease C-terminal" evidence="7">
    <location>
        <begin position="669"/>
        <end position="784"/>
    </location>
</feature>
<feature type="domain" description="MacB-like periplasmic core" evidence="8">
    <location>
        <begin position="21"/>
        <end position="239"/>
    </location>
</feature>
<accession>A0A937G0H1</accession>
<sequence>MLKNYLKITIRSLLKSKTYVIINVFGLGIAMACCIVAYINYDYNASYDQQHVNAGNVYRVNFIRDFQGNKTKNGIAPMPLGESIRDNIAGVGRVIRYIPYGSNIRIKDELFRTDIAYADEGLFDLFNFPLKSGVKSDFGDKTKIFISSELATKYFGQEDALGKQITQVLDSSTLEFIVAGVFEKMPLNSSIQFDALFHFDSFFDAYDEYDESNWKYWNTLLIEVEDKSKIPFIESELQKYKANQNKAKEDFMVSEFYLDPFEGIAIRSELEDVRNHWFRNSLPTAAVVAPAVMAFLVLLIAIFNFTNTAIAMSSRRLKEIGIRKVMGSRRKQLIGQFMAENLTLCFLAGIVAILLAEILVPAYNQMWEFMELNMDYLGNAGFFLFMFGLLIVTGLLAGSYPAFYISSFEPTSILKGTTKFGGITGFTKLLLTLQYSISLIALISAVAFIQNAKYQEEIDLGFDRQGVIYTNINGENEYEVYKNALAGNSDIEAITGTKHHIMSTYINDPVRFEGAEREVDIMEVSENYMDIMGMTLLEGRQFKRDSETDRSESVIVNETMMTAFGWDNAIGKKVIWRDTVQLYVVGVFKDYYGNGLWDAVDPVMLRLNKPEEYSRILVKADANKLVAVNEFMESKWREVFPNRLYNGRYMDEELKEAATVNNNILKLFIFLGIIATLLSASGLFTMVSLNIIKRMKEIGVRKVLGASVGNIAKKLNKQFIIILVIASFLGSLTSYYMVDSLMASIWTYYTGAGMITFLAGIALITIVSALTVGFKVYNAASMSPAHTLRDE</sequence>
<dbReference type="InterPro" id="IPR025857">
    <property type="entry name" value="MacB_PCD"/>
</dbReference>
<keyword evidence="4 6" id="KW-1133">Transmembrane helix</keyword>
<proteinExistence type="predicted"/>
<dbReference type="PANTHER" id="PTHR30572:SF18">
    <property type="entry name" value="ABC-TYPE MACROLIDE FAMILY EXPORT SYSTEM PERMEASE COMPONENT 2"/>
    <property type="match status" value="1"/>
</dbReference>
<gene>
    <name evidence="9" type="ORF">JMN32_24745</name>
</gene>
<organism evidence="9 10">
    <name type="scientific">Fulvivirga marina</name>
    <dbReference type="NCBI Taxonomy" id="2494733"/>
    <lineage>
        <taxon>Bacteria</taxon>
        <taxon>Pseudomonadati</taxon>
        <taxon>Bacteroidota</taxon>
        <taxon>Cytophagia</taxon>
        <taxon>Cytophagales</taxon>
        <taxon>Fulvivirgaceae</taxon>
        <taxon>Fulvivirga</taxon>
    </lineage>
</organism>
<name>A0A937G0H1_9BACT</name>
<feature type="domain" description="ABC3 transporter permease C-terminal" evidence="7">
    <location>
        <begin position="292"/>
        <end position="410"/>
    </location>
</feature>
<evidence type="ECO:0000313" key="10">
    <source>
        <dbReference type="Proteomes" id="UP000614216"/>
    </source>
</evidence>
<evidence type="ECO:0000256" key="4">
    <source>
        <dbReference type="ARBA" id="ARBA00022989"/>
    </source>
</evidence>
<comment type="subcellular location">
    <subcellularLocation>
        <location evidence="1">Cell membrane</location>
        <topology evidence="1">Multi-pass membrane protein</topology>
    </subcellularLocation>
</comment>
<dbReference type="GO" id="GO:0005886">
    <property type="term" value="C:plasma membrane"/>
    <property type="evidence" value="ECO:0007669"/>
    <property type="project" value="UniProtKB-SubCell"/>
</dbReference>
<evidence type="ECO:0000256" key="5">
    <source>
        <dbReference type="ARBA" id="ARBA00023136"/>
    </source>
</evidence>
<keyword evidence="2" id="KW-1003">Cell membrane</keyword>
<feature type="transmembrane region" description="Helical" evidence="6">
    <location>
        <begin position="667"/>
        <end position="692"/>
    </location>
</feature>
<dbReference type="InterPro" id="IPR050250">
    <property type="entry name" value="Macrolide_Exporter_MacB"/>
</dbReference>
<dbReference type="EMBL" id="JAEUGD010000066">
    <property type="protein sequence ID" value="MBL6449544.1"/>
    <property type="molecule type" value="Genomic_DNA"/>
</dbReference>
<evidence type="ECO:0000256" key="3">
    <source>
        <dbReference type="ARBA" id="ARBA00022692"/>
    </source>
</evidence>
<dbReference type="InterPro" id="IPR003838">
    <property type="entry name" value="ABC3_permease_C"/>
</dbReference>
<protein>
    <submittedName>
        <fullName evidence="9">ABC transporter permease</fullName>
    </submittedName>
</protein>
<dbReference type="PROSITE" id="PS51257">
    <property type="entry name" value="PROKAR_LIPOPROTEIN"/>
    <property type="match status" value="1"/>
</dbReference>
<feature type="transmembrane region" description="Helical" evidence="6">
    <location>
        <begin position="333"/>
        <end position="360"/>
    </location>
</feature>
<evidence type="ECO:0000259" key="8">
    <source>
        <dbReference type="Pfam" id="PF12704"/>
    </source>
</evidence>
<feature type="domain" description="MacB-like periplasmic core" evidence="8">
    <location>
        <begin position="437"/>
        <end position="621"/>
    </location>
</feature>
<comment type="caution">
    <text evidence="9">The sequence shown here is derived from an EMBL/GenBank/DDBJ whole genome shotgun (WGS) entry which is preliminary data.</text>
</comment>
<feature type="transmembrane region" description="Helical" evidence="6">
    <location>
        <begin position="719"/>
        <end position="738"/>
    </location>
</feature>
<evidence type="ECO:0000256" key="2">
    <source>
        <dbReference type="ARBA" id="ARBA00022475"/>
    </source>
</evidence>
<keyword evidence="10" id="KW-1185">Reference proteome</keyword>
<feature type="transmembrane region" description="Helical" evidence="6">
    <location>
        <begin position="750"/>
        <end position="774"/>
    </location>
</feature>
<feature type="transmembrane region" description="Helical" evidence="6">
    <location>
        <begin position="426"/>
        <end position="449"/>
    </location>
</feature>
<dbReference type="AlphaFoldDB" id="A0A937G0H1"/>
<evidence type="ECO:0000259" key="7">
    <source>
        <dbReference type="Pfam" id="PF02687"/>
    </source>
</evidence>
<dbReference type="Pfam" id="PF12704">
    <property type="entry name" value="MacB_PCD"/>
    <property type="match status" value="2"/>
</dbReference>
<dbReference type="PANTHER" id="PTHR30572">
    <property type="entry name" value="MEMBRANE COMPONENT OF TRANSPORTER-RELATED"/>
    <property type="match status" value="1"/>
</dbReference>
<dbReference type="RefSeq" id="WP_202859061.1">
    <property type="nucleotide sequence ID" value="NZ_JAEUGD010000066.1"/>
</dbReference>
<feature type="transmembrane region" description="Helical" evidence="6">
    <location>
        <begin position="20"/>
        <end position="41"/>
    </location>
</feature>
<reference evidence="9" key="1">
    <citation type="submission" date="2021-01" db="EMBL/GenBank/DDBJ databases">
        <title>Fulvivirga kasyanovii gen. nov., sp nov., a novel member of the phylum Bacteroidetes isolated from seawater in a mussel farm.</title>
        <authorList>
            <person name="Zhao L.-H."/>
            <person name="Wang Z.-J."/>
        </authorList>
    </citation>
    <scope>NUCLEOTIDE SEQUENCE</scope>
    <source>
        <strain evidence="9">29W222</strain>
    </source>
</reference>
<keyword evidence="3 6" id="KW-0812">Transmembrane</keyword>
<dbReference type="Proteomes" id="UP000614216">
    <property type="component" value="Unassembled WGS sequence"/>
</dbReference>
<feature type="transmembrane region" description="Helical" evidence="6">
    <location>
        <begin position="380"/>
        <end position="405"/>
    </location>
</feature>
<dbReference type="GO" id="GO:0022857">
    <property type="term" value="F:transmembrane transporter activity"/>
    <property type="evidence" value="ECO:0007669"/>
    <property type="project" value="TreeGrafter"/>
</dbReference>